<accession>A0ABN8S492</accession>
<gene>
    <name evidence="2" type="ORF">PEVE_00016369</name>
</gene>
<protein>
    <recommendedName>
        <fullName evidence="1">Serine-threonine/tyrosine-protein kinase catalytic domain-containing protein</fullName>
    </recommendedName>
</protein>
<sequence>MCEKGPQKQPEDCPDWIYNVMHQCWAFKSVQRPPFIAIFDCLTSRSTESIDEVNFGRANSSISHQLRYINTVSWIGGNVAVHMRKVDNPKSEVLSLIVDADTEREPAQSWLFDLWLWNHPREEWPNLPIPQPKSAWHVIASELHPPKEEMEEMCSKDFFKTHYYSYSKNFGNTESSKDPSQALGNGKFFDETYEDVTVYEEVIPQRSETGNQQNSSRDDCIEVYESCHGDVENNMPKKQKEDEKIFSEEGLTLSNLDFKLLGERETQL</sequence>
<dbReference type="EMBL" id="CALNXI010002289">
    <property type="protein sequence ID" value="CAH3185830.1"/>
    <property type="molecule type" value="Genomic_DNA"/>
</dbReference>
<dbReference type="InterPro" id="IPR001245">
    <property type="entry name" value="Ser-Thr/Tyr_kinase_cat_dom"/>
</dbReference>
<evidence type="ECO:0000313" key="3">
    <source>
        <dbReference type="Proteomes" id="UP001159427"/>
    </source>
</evidence>
<dbReference type="Pfam" id="PF07714">
    <property type="entry name" value="PK_Tyr_Ser-Thr"/>
    <property type="match status" value="1"/>
</dbReference>
<name>A0ABN8S492_9CNID</name>
<dbReference type="Proteomes" id="UP001159427">
    <property type="component" value="Unassembled WGS sequence"/>
</dbReference>
<evidence type="ECO:0000313" key="2">
    <source>
        <dbReference type="EMBL" id="CAH3185830.1"/>
    </source>
</evidence>
<proteinExistence type="predicted"/>
<evidence type="ECO:0000259" key="1">
    <source>
        <dbReference type="Pfam" id="PF07714"/>
    </source>
</evidence>
<keyword evidence="3" id="KW-1185">Reference proteome</keyword>
<organism evidence="2 3">
    <name type="scientific">Porites evermanni</name>
    <dbReference type="NCBI Taxonomy" id="104178"/>
    <lineage>
        <taxon>Eukaryota</taxon>
        <taxon>Metazoa</taxon>
        <taxon>Cnidaria</taxon>
        <taxon>Anthozoa</taxon>
        <taxon>Hexacorallia</taxon>
        <taxon>Scleractinia</taxon>
        <taxon>Fungiina</taxon>
        <taxon>Poritidae</taxon>
        <taxon>Porites</taxon>
    </lineage>
</organism>
<comment type="caution">
    <text evidence="2">The sequence shown here is derived from an EMBL/GenBank/DDBJ whole genome shotgun (WGS) entry which is preliminary data.</text>
</comment>
<reference evidence="2 3" key="1">
    <citation type="submission" date="2022-05" db="EMBL/GenBank/DDBJ databases">
        <authorList>
            <consortium name="Genoscope - CEA"/>
            <person name="William W."/>
        </authorList>
    </citation>
    <scope>NUCLEOTIDE SEQUENCE [LARGE SCALE GENOMIC DNA]</scope>
</reference>
<feature type="domain" description="Serine-threonine/tyrosine-protein kinase catalytic" evidence="1">
    <location>
        <begin position="6"/>
        <end position="41"/>
    </location>
</feature>